<dbReference type="InterPro" id="IPR020904">
    <property type="entry name" value="Sc_DH/Rdtase_CS"/>
</dbReference>
<dbReference type="EMBL" id="JAGQLH010000076">
    <property type="protein sequence ID" value="MCA9386087.1"/>
    <property type="molecule type" value="Genomic_DNA"/>
</dbReference>
<evidence type="ECO:0000256" key="1">
    <source>
        <dbReference type="ARBA" id="ARBA00006484"/>
    </source>
</evidence>
<proteinExistence type="inferred from homology"/>
<dbReference type="Gene3D" id="3.40.50.720">
    <property type="entry name" value="NAD(P)-binding Rossmann-like Domain"/>
    <property type="match status" value="1"/>
</dbReference>
<dbReference type="Pfam" id="PF13561">
    <property type="entry name" value="adh_short_C2"/>
    <property type="match status" value="1"/>
</dbReference>
<reference evidence="3" key="1">
    <citation type="submission" date="2020-04" db="EMBL/GenBank/DDBJ databases">
        <authorList>
            <person name="Zhang T."/>
        </authorList>
    </citation>
    <scope>NUCLEOTIDE SEQUENCE</scope>
    <source>
        <strain evidence="3">HKST-UBA11</strain>
    </source>
</reference>
<evidence type="ECO:0000313" key="3">
    <source>
        <dbReference type="EMBL" id="MCA9386087.1"/>
    </source>
</evidence>
<comment type="similarity">
    <text evidence="1">Belongs to the short-chain dehydrogenases/reductases (SDR) family.</text>
</comment>
<dbReference type="FunFam" id="3.40.50.720:FF:000084">
    <property type="entry name" value="Short-chain dehydrogenase reductase"/>
    <property type="match status" value="1"/>
</dbReference>
<dbReference type="PANTHER" id="PTHR43477:SF1">
    <property type="entry name" value="DIHYDROANTICAPSIN 7-DEHYDROGENASE"/>
    <property type="match status" value="1"/>
</dbReference>
<dbReference type="CDD" id="cd05233">
    <property type="entry name" value="SDR_c"/>
    <property type="match status" value="1"/>
</dbReference>
<protein>
    <submittedName>
        <fullName evidence="3">SDR family oxidoreductase</fullName>
    </submittedName>
</protein>
<accession>A0A955L8J0</accession>
<evidence type="ECO:0000256" key="2">
    <source>
        <dbReference type="ARBA" id="ARBA00023002"/>
    </source>
</evidence>
<dbReference type="PROSITE" id="PS00061">
    <property type="entry name" value="ADH_SHORT"/>
    <property type="match status" value="1"/>
</dbReference>
<comment type="caution">
    <text evidence="3">The sequence shown here is derived from an EMBL/GenBank/DDBJ whole genome shotgun (WGS) entry which is preliminary data.</text>
</comment>
<gene>
    <name evidence="3" type="ORF">KC717_05560</name>
</gene>
<dbReference type="InterPro" id="IPR036291">
    <property type="entry name" value="NAD(P)-bd_dom_sf"/>
</dbReference>
<dbReference type="Proteomes" id="UP000754563">
    <property type="component" value="Unassembled WGS sequence"/>
</dbReference>
<keyword evidence="2" id="KW-0560">Oxidoreductase</keyword>
<dbReference type="GO" id="GO:0016491">
    <property type="term" value="F:oxidoreductase activity"/>
    <property type="evidence" value="ECO:0007669"/>
    <property type="project" value="UniProtKB-KW"/>
</dbReference>
<dbReference type="PRINTS" id="PR00080">
    <property type="entry name" value="SDRFAMILY"/>
</dbReference>
<dbReference type="SUPFAM" id="SSF51735">
    <property type="entry name" value="NAD(P)-binding Rossmann-fold domains"/>
    <property type="match status" value="1"/>
</dbReference>
<organism evidence="3 4">
    <name type="scientific">Candidatus Dojkabacteria bacterium</name>
    <dbReference type="NCBI Taxonomy" id="2099670"/>
    <lineage>
        <taxon>Bacteria</taxon>
        <taxon>Candidatus Dojkabacteria</taxon>
    </lineage>
</organism>
<dbReference type="PRINTS" id="PR00081">
    <property type="entry name" value="GDHRDH"/>
</dbReference>
<sequence>MISLSQKTIVVTGAGSGIGKAIALKSLELGALVIVCDINSDGLKDFENLSNAHTYQVNVENLEEVRGLFKHIEENSLKPNALVNNAGIYLAKSILEYTEEQIDRVMNVNIKGAVYCSQVFAEKKISEQDQGVILNISSVAGQEASSDAIYGMTKAALIGLTKSTATNFSPYIRVNAIAPGVVQTPMMHIIPEDRLTSYREHELVKEPITADSVANTATFLLSDQALNYTGAVFDINNGCYLR</sequence>
<dbReference type="InterPro" id="IPR051122">
    <property type="entry name" value="SDR_DHRS6-like"/>
</dbReference>
<dbReference type="PANTHER" id="PTHR43477">
    <property type="entry name" value="DIHYDROANTICAPSIN 7-DEHYDROGENASE"/>
    <property type="match status" value="1"/>
</dbReference>
<reference evidence="3" key="2">
    <citation type="journal article" date="2021" name="Microbiome">
        <title>Successional dynamics and alternative stable states in a saline activated sludge microbial community over 9 years.</title>
        <authorList>
            <person name="Wang Y."/>
            <person name="Ye J."/>
            <person name="Ju F."/>
            <person name="Liu L."/>
            <person name="Boyd J.A."/>
            <person name="Deng Y."/>
            <person name="Parks D.H."/>
            <person name="Jiang X."/>
            <person name="Yin X."/>
            <person name="Woodcroft B.J."/>
            <person name="Tyson G.W."/>
            <person name="Hugenholtz P."/>
            <person name="Polz M.F."/>
            <person name="Zhang T."/>
        </authorList>
    </citation>
    <scope>NUCLEOTIDE SEQUENCE</scope>
    <source>
        <strain evidence="3">HKST-UBA11</strain>
    </source>
</reference>
<evidence type="ECO:0000313" key="4">
    <source>
        <dbReference type="Proteomes" id="UP000754563"/>
    </source>
</evidence>
<dbReference type="AlphaFoldDB" id="A0A955L8J0"/>
<name>A0A955L8J0_9BACT</name>
<dbReference type="InterPro" id="IPR002347">
    <property type="entry name" value="SDR_fam"/>
</dbReference>